<name>A0A8D0EFB6_SALMN</name>
<dbReference type="OMA" id="CIVHAGG"/>
<dbReference type="AlphaFoldDB" id="A0A8D0EFB6"/>
<dbReference type="Ensembl" id="ENSSMRT00000034974.1">
    <property type="protein sequence ID" value="ENSSMRP00000029972.1"/>
    <property type="gene ID" value="ENSSMRG00000023021.1"/>
</dbReference>
<dbReference type="InterPro" id="IPR037728">
    <property type="entry name" value="C21orf140-like"/>
</dbReference>
<reference evidence="1" key="2">
    <citation type="submission" date="2025-09" db="UniProtKB">
        <authorList>
            <consortium name="Ensembl"/>
        </authorList>
    </citation>
    <scope>IDENTIFICATION</scope>
</reference>
<evidence type="ECO:0000313" key="1">
    <source>
        <dbReference type="Ensembl" id="ENSSMRP00000029972.1"/>
    </source>
</evidence>
<protein>
    <submittedName>
        <fullName evidence="1">Chromosome 21 open reading frame 140</fullName>
    </submittedName>
</protein>
<evidence type="ECO:0000313" key="2">
    <source>
        <dbReference type="Proteomes" id="UP000694421"/>
    </source>
</evidence>
<accession>A0A8D0EFB6</accession>
<dbReference type="PANTHER" id="PTHR35969">
    <property type="entry name" value="PROTEIN FAM243A-RELATED"/>
    <property type="match status" value="1"/>
</dbReference>
<organism evidence="1 2">
    <name type="scientific">Salvator merianae</name>
    <name type="common">Argentine black and white tegu</name>
    <name type="synonym">Tupinambis merianae</name>
    <dbReference type="NCBI Taxonomy" id="96440"/>
    <lineage>
        <taxon>Eukaryota</taxon>
        <taxon>Metazoa</taxon>
        <taxon>Chordata</taxon>
        <taxon>Craniata</taxon>
        <taxon>Vertebrata</taxon>
        <taxon>Euteleostomi</taxon>
        <taxon>Lepidosauria</taxon>
        <taxon>Squamata</taxon>
        <taxon>Bifurcata</taxon>
        <taxon>Unidentata</taxon>
        <taxon>Episquamata</taxon>
        <taxon>Laterata</taxon>
        <taxon>Teiioidea</taxon>
        <taxon>Teiidae</taxon>
        <taxon>Salvator</taxon>
    </lineage>
</organism>
<dbReference type="PANTHER" id="PTHR35969:SF1">
    <property type="entry name" value="FAMILY WITH SEQUENCE SIMILARITY 243 MEMBER A"/>
    <property type="match status" value="1"/>
</dbReference>
<dbReference type="GeneTree" id="ENSGT00390000010669"/>
<dbReference type="Proteomes" id="UP000694421">
    <property type="component" value="Unplaced"/>
</dbReference>
<proteinExistence type="predicted"/>
<keyword evidence="2" id="KW-1185">Reference proteome</keyword>
<reference evidence="1" key="1">
    <citation type="submission" date="2025-08" db="UniProtKB">
        <authorList>
            <consortium name="Ensembl"/>
        </authorList>
    </citation>
    <scope>IDENTIFICATION</scope>
</reference>
<sequence>MFRFVNPLLKHIIHRSSYDALSRKRCLQYLKTLRTLQFKGYNTIFFGETDLSESLITGEKLPYEDVLNWPLWTIIHAGNSQGWIPWRYRVFLRDDLPLDKEENVFQELCDFLSITYGKCAIVVREKRQPRREIEESTQEAKIEDPLSSPAPYLLSIKCCPKIATAAGHELLSVPFSYHYLHPMDAAWSSLKWFIINNRKEFSLTSLERTYSYQCILFSDLIGKGIEKMSPNKWKLAVSKVKRWENYYLDRFS</sequence>